<reference evidence="1 2" key="1">
    <citation type="submission" date="2019-06" db="EMBL/GenBank/DDBJ databases">
        <title>Genome Sequence of the Brown Rot Fungal Pathogen Monilinia fructicola.</title>
        <authorList>
            <person name="De Miccolis Angelini R.M."/>
            <person name="Landi L."/>
            <person name="Abate D."/>
            <person name="Pollastro S."/>
            <person name="Romanazzi G."/>
            <person name="Faretra F."/>
        </authorList>
    </citation>
    <scope>NUCLEOTIDE SEQUENCE [LARGE SCALE GENOMIC DNA]</scope>
    <source>
        <strain evidence="1 2">Mfrc123</strain>
    </source>
</reference>
<name>A0A5M9J7L7_MONFR</name>
<accession>A0A5M9J7L7</accession>
<comment type="caution">
    <text evidence="1">The sequence shown here is derived from an EMBL/GenBank/DDBJ whole genome shotgun (WGS) entry which is preliminary data.</text>
</comment>
<evidence type="ECO:0000313" key="1">
    <source>
        <dbReference type="EMBL" id="KAA8564510.1"/>
    </source>
</evidence>
<gene>
    <name evidence="1" type="ORF">EYC84_011436</name>
</gene>
<dbReference type="AlphaFoldDB" id="A0A5M9J7L7"/>
<proteinExistence type="predicted"/>
<keyword evidence="2" id="KW-1185">Reference proteome</keyword>
<organism evidence="1 2">
    <name type="scientific">Monilinia fructicola</name>
    <name type="common">Brown rot fungus</name>
    <name type="synonym">Ciboria fructicola</name>
    <dbReference type="NCBI Taxonomy" id="38448"/>
    <lineage>
        <taxon>Eukaryota</taxon>
        <taxon>Fungi</taxon>
        <taxon>Dikarya</taxon>
        <taxon>Ascomycota</taxon>
        <taxon>Pezizomycotina</taxon>
        <taxon>Leotiomycetes</taxon>
        <taxon>Helotiales</taxon>
        <taxon>Sclerotiniaceae</taxon>
        <taxon>Monilinia</taxon>
    </lineage>
</organism>
<evidence type="ECO:0000313" key="2">
    <source>
        <dbReference type="Proteomes" id="UP000322873"/>
    </source>
</evidence>
<dbReference type="EMBL" id="VICG01000015">
    <property type="protein sequence ID" value="KAA8564510.1"/>
    <property type="molecule type" value="Genomic_DNA"/>
</dbReference>
<sequence>MEGSRPPASREIRTHGIRNCCVGLGAPAMPWGDLDGGAGADGARHRYHAGNCPLAVDLLSAIGGGGFPGRRVSHGRLDMDRSLCFVVEW</sequence>
<dbReference type="Proteomes" id="UP000322873">
    <property type="component" value="Unassembled WGS sequence"/>
</dbReference>
<protein>
    <submittedName>
        <fullName evidence="1">Uncharacterized protein</fullName>
    </submittedName>
</protein>